<gene>
    <name evidence="1" type="ORF">PoB_004604800</name>
</gene>
<evidence type="ECO:0000313" key="1">
    <source>
        <dbReference type="EMBL" id="GFO19543.1"/>
    </source>
</evidence>
<dbReference type="EMBL" id="BLXT01005065">
    <property type="protein sequence ID" value="GFO19543.1"/>
    <property type="molecule type" value="Genomic_DNA"/>
</dbReference>
<protein>
    <submittedName>
        <fullName evidence="1">Uncharacterized protein</fullName>
    </submittedName>
</protein>
<proteinExistence type="predicted"/>
<accession>A0AAV4BL55</accession>
<evidence type="ECO:0000313" key="2">
    <source>
        <dbReference type="Proteomes" id="UP000735302"/>
    </source>
</evidence>
<name>A0AAV4BL55_9GAST</name>
<organism evidence="1 2">
    <name type="scientific">Plakobranchus ocellatus</name>
    <dbReference type="NCBI Taxonomy" id="259542"/>
    <lineage>
        <taxon>Eukaryota</taxon>
        <taxon>Metazoa</taxon>
        <taxon>Spiralia</taxon>
        <taxon>Lophotrochozoa</taxon>
        <taxon>Mollusca</taxon>
        <taxon>Gastropoda</taxon>
        <taxon>Heterobranchia</taxon>
        <taxon>Euthyneura</taxon>
        <taxon>Panpulmonata</taxon>
        <taxon>Sacoglossa</taxon>
        <taxon>Placobranchoidea</taxon>
        <taxon>Plakobranchidae</taxon>
        <taxon>Plakobranchus</taxon>
    </lineage>
</organism>
<sequence>MFTKTSEMLKGGLENRKVLDDIAEVSSNIADKSVPLRKEFLSHSGDTVLPYKLWICLFDNYIYMRDAARNQPSSDEDKNRLLINLLGLEGIRIYSAQPMLDRISTASHEEFRSPVRSVFQVPVNPFRVYDDLK</sequence>
<dbReference type="Proteomes" id="UP000735302">
    <property type="component" value="Unassembled WGS sequence"/>
</dbReference>
<dbReference type="AlphaFoldDB" id="A0AAV4BL55"/>
<comment type="caution">
    <text evidence="1">The sequence shown here is derived from an EMBL/GenBank/DDBJ whole genome shotgun (WGS) entry which is preliminary data.</text>
</comment>
<reference evidence="1 2" key="1">
    <citation type="journal article" date="2021" name="Elife">
        <title>Chloroplast acquisition without the gene transfer in kleptoplastic sea slugs, Plakobranchus ocellatus.</title>
        <authorList>
            <person name="Maeda T."/>
            <person name="Takahashi S."/>
            <person name="Yoshida T."/>
            <person name="Shimamura S."/>
            <person name="Takaki Y."/>
            <person name="Nagai Y."/>
            <person name="Toyoda A."/>
            <person name="Suzuki Y."/>
            <person name="Arimoto A."/>
            <person name="Ishii H."/>
            <person name="Satoh N."/>
            <person name="Nishiyama T."/>
            <person name="Hasebe M."/>
            <person name="Maruyama T."/>
            <person name="Minagawa J."/>
            <person name="Obokata J."/>
            <person name="Shigenobu S."/>
        </authorList>
    </citation>
    <scope>NUCLEOTIDE SEQUENCE [LARGE SCALE GENOMIC DNA]</scope>
</reference>
<keyword evidence="2" id="KW-1185">Reference proteome</keyword>